<keyword evidence="3 5" id="KW-1133">Transmembrane helix</keyword>
<feature type="transmembrane region" description="Helical" evidence="5">
    <location>
        <begin position="119"/>
        <end position="138"/>
    </location>
</feature>
<proteinExistence type="predicted"/>
<evidence type="ECO:0000313" key="6">
    <source>
        <dbReference type="EMBL" id="KAB0380884.1"/>
    </source>
</evidence>
<gene>
    <name evidence="6" type="ORF">FD755_008668</name>
</gene>
<reference evidence="6 7" key="1">
    <citation type="submission" date="2019-06" db="EMBL/GenBank/DDBJ databases">
        <title>Discovery of a novel chromosome fission-fusion reversal in muntjac.</title>
        <authorList>
            <person name="Mudd A.B."/>
            <person name="Bredeson J.V."/>
            <person name="Baum R."/>
            <person name="Hockemeyer D."/>
            <person name="Rokhsar D.S."/>
        </authorList>
    </citation>
    <scope>NUCLEOTIDE SEQUENCE [LARGE SCALE GENOMIC DNA]</scope>
    <source>
        <strain evidence="6">UCam_UCB_Mr</strain>
        <tissue evidence="6">Fibroblast cell line</tissue>
    </source>
</reference>
<keyword evidence="2 5" id="KW-0812">Transmembrane</keyword>
<feature type="non-terminal residue" evidence="6">
    <location>
        <position position="1"/>
    </location>
</feature>
<keyword evidence="4 5" id="KW-0472">Membrane</keyword>
<dbReference type="Proteomes" id="UP000326062">
    <property type="component" value="Chromosome 3"/>
</dbReference>
<organism evidence="6 7">
    <name type="scientific">Muntiacus reevesi</name>
    <name type="common">Reeves' muntjac</name>
    <name type="synonym">Cervus reevesi</name>
    <dbReference type="NCBI Taxonomy" id="9886"/>
    <lineage>
        <taxon>Eukaryota</taxon>
        <taxon>Metazoa</taxon>
        <taxon>Chordata</taxon>
        <taxon>Craniata</taxon>
        <taxon>Vertebrata</taxon>
        <taxon>Euteleostomi</taxon>
        <taxon>Mammalia</taxon>
        <taxon>Eutheria</taxon>
        <taxon>Laurasiatheria</taxon>
        <taxon>Artiodactyla</taxon>
        <taxon>Ruminantia</taxon>
        <taxon>Pecora</taxon>
        <taxon>Cervidae</taxon>
        <taxon>Muntiacinae</taxon>
        <taxon>Muntiacus</taxon>
    </lineage>
</organism>
<evidence type="ECO:0000256" key="1">
    <source>
        <dbReference type="ARBA" id="ARBA00004141"/>
    </source>
</evidence>
<feature type="transmembrane region" description="Helical" evidence="5">
    <location>
        <begin position="21"/>
        <end position="45"/>
    </location>
</feature>
<dbReference type="PANTHER" id="PTHR21389:SF0">
    <property type="entry name" value="ETOPOSIDE-INDUCED PROTEIN 2.4 HOMOLOG"/>
    <property type="match status" value="1"/>
</dbReference>
<name>A0A5J5MKZ5_MUNRE</name>
<accession>A0A5J5MKZ5</accession>
<keyword evidence="7" id="KW-1185">Reference proteome</keyword>
<comment type="subcellular location">
    <subcellularLocation>
        <location evidence="1">Membrane</location>
        <topology evidence="1">Multi-pass membrane protein</topology>
    </subcellularLocation>
</comment>
<dbReference type="GO" id="GO:0005783">
    <property type="term" value="C:endoplasmic reticulum"/>
    <property type="evidence" value="ECO:0007669"/>
    <property type="project" value="TreeGrafter"/>
</dbReference>
<comment type="caution">
    <text evidence="6">The sequence shown here is derived from an EMBL/GenBank/DDBJ whole genome shotgun (WGS) entry which is preliminary data.</text>
</comment>
<evidence type="ECO:0000256" key="3">
    <source>
        <dbReference type="ARBA" id="ARBA00022989"/>
    </source>
</evidence>
<evidence type="ECO:0000256" key="5">
    <source>
        <dbReference type="SAM" id="Phobius"/>
    </source>
</evidence>
<evidence type="ECO:0000256" key="2">
    <source>
        <dbReference type="ARBA" id="ARBA00022692"/>
    </source>
</evidence>
<dbReference type="EMBL" id="VCEB01000003">
    <property type="protein sequence ID" value="KAB0380884.1"/>
    <property type="molecule type" value="Genomic_DNA"/>
</dbReference>
<dbReference type="AlphaFoldDB" id="A0A5J5MKZ5"/>
<sequence length="202" mass="22850">IQQEREEQWKKNKQDPGSEEVEFFSAVLRIVALFWFSLLLFYRVFVLVLQSVMAQITGGPSGHGDVCLQLEFFLTSNFRVLWALLLFVFSKAVNALLFQDIAELTFEVSERMPHPSPSISWIIADMLFSLVLQAPFLLQRMFVSLFPIHLASYPLTQSMDASGLSSFLFSLSAPMKQRSLKSISFPIAPLLPGGFLKQQSPP</sequence>
<feature type="transmembrane region" description="Helical" evidence="5">
    <location>
        <begin position="80"/>
        <end position="98"/>
    </location>
</feature>
<dbReference type="GO" id="GO:0016236">
    <property type="term" value="P:macroautophagy"/>
    <property type="evidence" value="ECO:0007669"/>
    <property type="project" value="TreeGrafter"/>
</dbReference>
<protein>
    <submittedName>
        <fullName evidence="6">Uncharacterized protein</fullName>
    </submittedName>
</protein>
<evidence type="ECO:0000313" key="7">
    <source>
        <dbReference type="Proteomes" id="UP000326062"/>
    </source>
</evidence>
<dbReference type="GO" id="GO:0016020">
    <property type="term" value="C:membrane"/>
    <property type="evidence" value="ECO:0007669"/>
    <property type="project" value="UniProtKB-SubCell"/>
</dbReference>
<evidence type="ECO:0000256" key="4">
    <source>
        <dbReference type="ARBA" id="ARBA00023136"/>
    </source>
</evidence>
<dbReference type="PANTHER" id="PTHR21389">
    <property type="entry name" value="P53 INDUCED PROTEIN"/>
    <property type="match status" value="1"/>
</dbReference>